<dbReference type="SUPFAM" id="SSF53850">
    <property type="entry name" value="Periplasmic binding protein-like II"/>
    <property type="match status" value="1"/>
</dbReference>
<evidence type="ECO:0000256" key="1">
    <source>
        <dbReference type="SAM" id="MobiDB-lite"/>
    </source>
</evidence>
<organism evidence="3 4">
    <name type="scientific">Cohnella suwonensis</name>
    <dbReference type="NCBI Taxonomy" id="696072"/>
    <lineage>
        <taxon>Bacteria</taxon>
        <taxon>Bacillati</taxon>
        <taxon>Bacillota</taxon>
        <taxon>Bacilli</taxon>
        <taxon>Bacillales</taxon>
        <taxon>Paenibacillaceae</taxon>
        <taxon>Cohnella</taxon>
    </lineage>
</organism>
<dbReference type="InterPro" id="IPR050490">
    <property type="entry name" value="Bact_solute-bd_prot1"/>
</dbReference>
<dbReference type="Proteomes" id="UP001596105">
    <property type="component" value="Unassembled WGS sequence"/>
</dbReference>
<keyword evidence="2" id="KW-0732">Signal</keyword>
<feature type="compositionally biased region" description="Low complexity" evidence="1">
    <location>
        <begin position="37"/>
        <end position="59"/>
    </location>
</feature>
<keyword evidence="4" id="KW-1185">Reference proteome</keyword>
<evidence type="ECO:0000256" key="2">
    <source>
        <dbReference type="SAM" id="SignalP"/>
    </source>
</evidence>
<reference evidence="4" key="1">
    <citation type="journal article" date="2019" name="Int. J. Syst. Evol. Microbiol.">
        <title>The Global Catalogue of Microorganisms (GCM) 10K type strain sequencing project: providing services to taxonomists for standard genome sequencing and annotation.</title>
        <authorList>
            <consortium name="The Broad Institute Genomics Platform"/>
            <consortium name="The Broad Institute Genome Sequencing Center for Infectious Disease"/>
            <person name="Wu L."/>
            <person name="Ma J."/>
        </authorList>
    </citation>
    <scope>NUCLEOTIDE SEQUENCE [LARGE SCALE GENOMIC DNA]</scope>
    <source>
        <strain evidence="4">CCUG 57113</strain>
    </source>
</reference>
<feature type="chain" id="PRO_5045771126" evidence="2">
    <location>
        <begin position="24"/>
        <end position="583"/>
    </location>
</feature>
<dbReference type="PANTHER" id="PTHR43649">
    <property type="entry name" value="ARABINOSE-BINDING PROTEIN-RELATED"/>
    <property type="match status" value="1"/>
</dbReference>
<proteinExistence type="predicted"/>
<dbReference type="EMBL" id="JBHSMH010000090">
    <property type="protein sequence ID" value="MFC5471204.1"/>
    <property type="molecule type" value="Genomic_DNA"/>
</dbReference>
<dbReference type="CDD" id="cd13582">
    <property type="entry name" value="PBP2_AlgQ_like_3"/>
    <property type="match status" value="1"/>
</dbReference>
<dbReference type="InterPro" id="IPR006059">
    <property type="entry name" value="SBP"/>
</dbReference>
<dbReference type="Pfam" id="PF01547">
    <property type="entry name" value="SBP_bac_1"/>
    <property type="match status" value="1"/>
</dbReference>
<evidence type="ECO:0000313" key="3">
    <source>
        <dbReference type="EMBL" id="MFC5471204.1"/>
    </source>
</evidence>
<gene>
    <name evidence="3" type="ORF">ACFPPD_21175</name>
</gene>
<comment type="caution">
    <text evidence="3">The sequence shown here is derived from an EMBL/GenBank/DDBJ whole genome shotgun (WGS) entry which is preliminary data.</text>
</comment>
<dbReference type="RefSeq" id="WP_209746249.1">
    <property type="nucleotide sequence ID" value="NZ_JBHSMH010000090.1"/>
</dbReference>
<feature type="region of interest" description="Disordered" evidence="1">
    <location>
        <begin position="32"/>
        <end position="60"/>
    </location>
</feature>
<dbReference type="Gene3D" id="3.40.190.10">
    <property type="entry name" value="Periplasmic binding protein-like II"/>
    <property type="match status" value="2"/>
</dbReference>
<accession>A0ABW0LZH5</accession>
<name>A0ABW0LZH5_9BACL</name>
<feature type="signal peptide" evidence="2">
    <location>
        <begin position="1"/>
        <end position="23"/>
    </location>
</feature>
<protein>
    <submittedName>
        <fullName evidence="3">ABC transporter substrate-binding protein</fullName>
    </submittedName>
</protein>
<sequence>MVTRKRKFAAVFLALVLSIGLLAGCSGNGDENNGNASGSPATGSESASPSESASGSVEPTQAIDTSPISFSFFSVGSNWNNMQDDIGKEMTIRTGVTLDAEVSLGNPGEKIGLIAASGEYPDLISPTGELNKLVDAGAMIDLTDLIDKHAPNIKKLFGDQIKRLRYSNDDKSIYVIPTFSGMDHVTFVAGGGFEIQHRAAKEAGYPPIKSLQDYENVIKAYIEKHPTDENGNKNIGLSLNADDWRMFISVTNPAAETTGKSGDGEYYIDPQTSEATYHFRTEGEKEYFKWLNHMNDIGLLDKDSFVQKYDQYLAKIATGRVVGLIDADWDYQDGERALKTDGKIDQTYGHYSVMLSDKYKDNRHQSTGFMAGWGIGITKDCKDPIRAIQFLDFLASEEGQVLINWGVEGKQYVVQDGKRVVPPEVQDRITNDNAAYTKESGLGLYVNLGAHYGDGVKDSTGNYFTKNFPEQILAGYTDADKETLKAYGATTWMDLFPNQDEFPIKPWGAAWNIAIPSDDEANILANKMKDITWKRIPEAIMAKPEDFDKIWEKYQQELIDAGVEKMEKGFTKYVQDKVKLWNE</sequence>
<evidence type="ECO:0000313" key="4">
    <source>
        <dbReference type="Proteomes" id="UP001596105"/>
    </source>
</evidence>
<dbReference type="PROSITE" id="PS51257">
    <property type="entry name" value="PROKAR_LIPOPROTEIN"/>
    <property type="match status" value="1"/>
</dbReference>
<dbReference type="PANTHER" id="PTHR43649:SF12">
    <property type="entry name" value="DIACETYLCHITOBIOSE BINDING PROTEIN DASA"/>
    <property type="match status" value="1"/>
</dbReference>